<feature type="compositionally biased region" description="Polar residues" evidence="1">
    <location>
        <begin position="1"/>
        <end position="10"/>
    </location>
</feature>
<comment type="caution">
    <text evidence="2">The sequence shown here is derived from an EMBL/GenBank/DDBJ whole genome shotgun (WGS) entry which is preliminary data.</text>
</comment>
<dbReference type="HOGENOM" id="CLU_1447630_0_0_1"/>
<dbReference type="STRING" id="1284197.S7ZWM3"/>
<protein>
    <submittedName>
        <fullName evidence="2">Uncharacterized protein</fullName>
    </submittedName>
</protein>
<dbReference type="AlphaFoldDB" id="S7ZWM3"/>
<dbReference type="Proteomes" id="UP000015100">
    <property type="component" value="Unassembled WGS sequence"/>
</dbReference>
<sequence>MATPAPNTAQPLPDPNTPVTPPQTPSRVQAQAQDLKMSGEMMQEQIKNEAIKGGAPAFKFDPSDSPAEKAAEARKAIPPGLKLQPSTKGAAVIDPDVSTPVNNVATNPQTPAEAYVNGHPKAGDGEWGRTGWAPRFGSGLAENPGGFGVPLEALDIDRTTWLEKRLDDKFFGGKFPIPHDMHRFHPN</sequence>
<evidence type="ECO:0000256" key="1">
    <source>
        <dbReference type="SAM" id="MobiDB-lite"/>
    </source>
</evidence>
<feature type="compositionally biased region" description="Pro residues" evidence="1">
    <location>
        <begin position="12"/>
        <end position="24"/>
    </location>
</feature>
<gene>
    <name evidence="2" type="ORF">H072_11609</name>
</gene>
<organism evidence="2 3">
    <name type="scientific">Dactylellina haptotyla (strain CBS 200.50)</name>
    <name type="common">Nematode-trapping fungus</name>
    <name type="synonym">Monacrosporium haptotylum</name>
    <dbReference type="NCBI Taxonomy" id="1284197"/>
    <lineage>
        <taxon>Eukaryota</taxon>
        <taxon>Fungi</taxon>
        <taxon>Dikarya</taxon>
        <taxon>Ascomycota</taxon>
        <taxon>Pezizomycotina</taxon>
        <taxon>Orbiliomycetes</taxon>
        <taxon>Orbiliales</taxon>
        <taxon>Orbiliaceae</taxon>
        <taxon>Dactylellina</taxon>
    </lineage>
</organism>
<reference evidence="2 3" key="1">
    <citation type="journal article" date="2013" name="PLoS Genet.">
        <title>Genomic mechanisms accounting for the adaptation to parasitism in nematode-trapping fungi.</title>
        <authorList>
            <person name="Meerupati T."/>
            <person name="Andersson K.M."/>
            <person name="Friman E."/>
            <person name="Kumar D."/>
            <person name="Tunlid A."/>
            <person name="Ahren D."/>
        </authorList>
    </citation>
    <scope>NUCLEOTIDE SEQUENCE [LARGE SCALE GENOMIC DNA]</scope>
    <source>
        <strain evidence="2 3">CBS 200.50</strain>
    </source>
</reference>
<keyword evidence="3" id="KW-1185">Reference proteome</keyword>
<dbReference type="EMBL" id="AQGS01001233">
    <property type="protein sequence ID" value="EPS35165.1"/>
    <property type="molecule type" value="Genomic_DNA"/>
</dbReference>
<name>S7ZWM3_DACHA</name>
<dbReference type="OrthoDB" id="5426277at2759"/>
<evidence type="ECO:0000313" key="2">
    <source>
        <dbReference type="EMBL" id="EPS35165.1"/>
    </source>
</evidence>
<proteinExistence type="predicted"/>
<reference evidence="3" key="2">
    <citation type="submission" date="2013-04" db="EMBL/GenBank/DDBJ databases">
        <title>Genomic mechanisms accounting for the adaptation to parasitism in nematode-trapping fungi.</title>
        <authorList>
            <person name="Ahren D.G."/>
        </authorList>
    </citation>
    <scope>NUCLEOTIDE SEQUENCE [LARGE SCALE GENOMIC DNA]</scope>
    <source>
        <strain evidence="3">CBS 200.50</strain>
    </source>
</reference>
<accession>S7ZWM3</accession>
<evidence type="ECO:0000313" key="3">
    <source>
        <dbReference type="Proteomes" id="UP000015100"/>
    </source>
</evidence>
<feature type="region of interest" description="Disordered" evidence="1">
    <location>
        <begin position="1"/>
        <end position="32"/>
    </location>
</feature>